<name>A0A1F5E863_9BACT</name>
<dbReference type="Proteomes" id="UP000177006">
    <property type="component" value="Unassembled WGS sequence"/>
</dbReference>
<dbReference type="EMBL" id="MEZK01000007">
    <property type="protein sequence ID" value="OGD63582.1"/>
    <property type="molecule type" value="Genomic_DNA"/>
</dbReference>
<reference evidence="1 2" key="1">
    <citation type="journal article" date="2016" name="Nat. Commun.">
        <title>Thousands of microbial genomes shed light on interconnected biogeochemical processes in an aquifer system.</title>
        <authorList>
            <person name="Anantharaman K."/>
            <person name="Brown C.T."/>
            <person name="Hug L.A."/>
            <person name="Sharon I."/>
            <person name="Castelle C.J."/>
            <person name="Probst A.J."/>
            <person name="Thomas B.C."/>
            <person name="Singh A."/>
            <person name="Wilkins M.J."/>
            <person name="Karaoz U."/>
            <person name="Brodie E.L."/>
            <person name="Williams K.H."/>
            <person name="Hubbard S.S."/>
            <person name="Banfield J.F."/>
        </authorList>
    </citation>
    <scope>NUCLEOTIDE SEQUENCE [LARGE SCALE GENOMIC DNA]</scope>
</reference>
<proteinExistence type="predicted"/>
<accession>A0A1F5E863</accession>
<comment type="caution">
    <text evidence="1">The sequence shown here is derived from an EMBL/GenBank/DDBJ whole genome shotgun (WGS) entry which is preliminary data.</text>
</comment>
<organism evidence="1 2">
    <name type="scientific">Candidatus Beckwithbacteria bacterium RBG_13_42_9</name>
    <dbReference type="NCBI Taxonomy" id="1797457"/>
    <lineage>
        <taxon>Bacteria</taxon>
        <taxon>Candidatus Beckwithiibacteriota</taxon>
    </lineage>
</organism>
<dbReference type="AlphaFoldDB" id="A0A1F5E863"/>
<evidence type="ECO:0000313" key="2">
    <source>
        <dbReference type="Proteomes" id="UP000177006"/>
    </source>
</evidence>
<dbReference type="STRING" id="1797457.A2160_01775"/>
<sequence length="93" mass="10045">MSEGEMWVVHGSQLGCLVIGRPLGPGEFPQPGDRTVLINREGPEASTWTLYFNPHLPKADVEVMTVPRGTPLGNIVGDFLHPDNQQSIVAVAV</sequence>
<protein>
    <submittedName>
        <fullName evidence="1">Uncharacterized protein</fullName>
    </submittedName>
</protein>
<evidence type="ECO:0000313" key="1">
    <source>
        <dbReference type="EMBL" id="OGD63582.1"/>
    </source>
</evidence>
<gene>
    <name evidence="1" type="ORF">A2160_01775</name>
</gene>